<proteinExistence type="predicted"/>
<feature type="domain" description="Roadblock/LAMTOR2" evidence="1">
    <location>
        <begin position="14"/>
        <end position="104"/>
    </location>
</feature>
<name>A0A0S4QTE5_9ACTN</name>
<dbReference type="PANTHER" id="PTHR36222:SF1">
    <property type="entry name" value="SERINE PROTEASE INHIBITOR RV3364C"/>
    <property type="match status" value="1"/>
</dbReference>
<dbReference type="Proteomes" id="UP000198802">
    <property type="component" value="Unassembled WGS sequence"/>
</dbReference>
<dbReference type="RefSeq" id="WP_006544034.1">
    <property type="nucleotide sequence ID" value="NZ_FAOZ01000023.1"/>
</dbReference>
<dbReference type="InterPro" id="IPR053141">
    <property type="entry name" value="Mycobact_SerProt_Inhib_Rv3364c"/>
</dbReference>
<dbReference type="InterPro" id="IPR004942">
    <property type="entry name" value="Roadblock/LAMTOR2_dom"/>
</dbReference>
<evidence type="ECO:0000259" key="1">
    <source>
        <dbReference type="SMART" id="SM00960"/>
    </source>
</evidence>
<dbReference type="SUPFAM" id="SSF103196">
    <property type="entry name" value="Roadblock/LC7 domain"/>
    <property type="match status" value="1"/>
</dbReference>
<organism evidence="2 3">
    <name type="scientific">Parafrankia irregularis</name>
    <dbReference type="NCBI Taxonomy" id="795642"/>
    <lineage>
        <taxon>Bacteria</taxon>
        <taxon>Bacillati</taxon>
        <taxon>Actinomycetota</taxon>
        <taxon>Actinomycetes</taxon>
        <taxon>Frankiales</taxon>
        <taxon>Frankiaceae</taxon>
        <taxon>Parafrankia</taxon>
    </lineage>
</organism>
<reference evidence="3" key="1">
    <citation type="submission" date="2015-11" db="EMBL/GenBank/DDBJ databases">
        <authorList>
            <person name="Varghese N."/>
        </authorList>
    </citation>
    <scope>NUCLEOTIDE SEQUENCE [LARGE SCALE GENOMIC DNA]</scope>
    <source>
        <strain evidence="3">DSM 45899</strain>
    </source>
</reference>
<dbReference type="SMART" id="SM00960">
    <property type="entry name" value="Robl_LC7"/>
    <property type="match status" value="1"/>
</dbReference>
<dbReference type="Gene3D" id="3.30.450.30">
    <property type="entry name" value="Dynein light chain 2a, cytoplasmic"/>
    <property type="match status" value="1"/>
</dbReference>
<protein>
    <recommendedName>
        <fullName evidence="1">Roadblock/LAMTOR2 domain-containing protein</fullName>
    </recommendedName>
</protein>
<sequence length="149" mass="16073">MTDQIHRPADFDFRWLINDFVGKVHGVTHALILSADGLSLTASDGVSSAERDQLAAIASAMISLARNSAQLFSKGTCEQIIVRLTGGYFLFMAINDGAGLAVLTGPDCDMKVVAYEMTQFVLHAGHALTPERRADLRRVLVAPQMPSLS</sequence>
<dbReference type="Pfam" id="PF03259">
    <property type="entry name" value="Robl_LC7"/>
    <property type="match status" value="1"/>
</dbReference>
<accession>A0A0S4QTE5</accession>
<dbReference type="PANTHER" id="PTHR36222">
    <property type="entry name" value="SERINE PROTEASE INHIBITOR RV3364C"/>
    <property type="match status" value="1"/>
</dbReference>
<keyword evidence="3" id="KW-1185">Reference proteome</keyword>
<evidence type="ECO:0000313" key="2">
    <source>
        <dbReference type="EMBL" id="CUU58903.1"/>
    </source>
</evidence>
<dbReference type="EMBL" id="FAOZ01000023">
    <property type="protein sequence ID" value="CUU58903.1"/>
    <property type="molecule type" value="Genomic_DNA"/>
</dbReference>
<gene>
    <name evidence="2" type="ORF">Ga0074812_12331</name>
</gene>
<evidence type="ECO:0000313" key="3">
    <source>
        <dbReference type="Proteomes" id="UP000198802"/>
    </source>
</evidence>
<dbReference type="AlphaFoldDB" id="A0A0S4QTE5"/>